<feature type="domain" description="CUB" evidence="4">
    <location>
        <begin position="88"/>
        <end position="210"/>
    </location>
</feature>
<protein>
    <recommendedName>
        <fullName evidence="4">CUB domain-containing protein</fullName>
    </recommendedName>
</protein>
<name>A0A9P0D640_9CUCU</name>
<proteinExistence type="predicted"/>
<evidence type="ECO:0000256" key="1">
    <source>
        <dbReference type="ARBA" id="ARBA00023157"/>
    </source>
</evidence>
<organism evidence="5 6">
    <name type="scientific">Psylliodes chrysocephalus</name>
    <dbReference type="NCBI Taxonomy" id="3402493"/>
    <lineage>
        <taxon>Eukaryota</taxon>
        <taxon>Metazoa</taxon>
        <taxon>Ecdysozoa</taxon>
        <taxon>Arthropoda</taxon>
        <taxon>Hexapoda</taxon>
        <taxon>Insecta</taxon>
        <taxon>Pterygota</taxon>
        <taxon>Neoptera</taxon>
        <taxon>Endopterygota</taxon>
        <taxon>Coleoptera</taxon>
        <taxon>Polyphaga</taxon>
        <taxon>Cucujiformia</taxon>
        <taxon>Chrysomeloidea</taxon>
        <taxon>Chrysomelidae</taxon>
        <taxon>Galerucinae</taxon>
        <taxon>Alticini</taxon>
        <taxon>Psylliodes</taxon>
    </lineage>
</organism>
<feature type="chain" id="PRO_5040191031" description="CUB domain-containing protein" evidence="3">
    <location>
        <begin position="17"/>
        <end position="390"/>
    </location>
</feature>
<keyword evidence="3" id="KW-0732">Signal</keyword>
<comment type="caution">
    <text evidence="2">Lacks conserved residue(s) required for the propagation of feature annotation.</text>
</comment>
<dbReference type="EMBL" id="OV651817">
    <property type="protein sequence ID" value="CAH1110912.1"/>
    <property type="molecule type" value="Genomic_DNA"/>
</dbReference>
<keyword evidence="1" id="KW-1015">Disulfide bond</keyword>
<dbReference type="Pfam" id="PF26080">
    <property type="entry name" value="CUB_animal"/>
    <property type="match status" value="1"/>
</dbReference>
<gene>
    <name evidence="5" type="ORF">PSYICH_LOCUS11091</name>
</gene>
<reference evidence="5" key="1">
    <citation type="submission" date="2022-01" db="EMBL/GenBank/DDBJ databases">
        <authorList>
            <person name="King R."/>
        </authorList>
    </citation>
    <scope>NUCLEOTIDE SEQUENCE</scope>
</reference>
<dbReference type="PANTHER" id="PTHR33236:SF12">
    <property type="entry name" value="CUB DOMAIN-CONTAINING PROTEIN-RELATED"/>
    <property type="match status" value="1"/>
</dbReference>
<keyword evidence="6" id="KW-1185">Reference proteome</keyword>
<dbReference type="PROSITE" id="PS01180">
    <property type="entry name" value="CUB"/>
    <property type="match status" value="1"/>
</dbReference>
<dbReference type="InterPro" id="IPR058698">
    <property type="entry name" value="CUB_metazoa"/>
</dbReference>
<dbReference type="InterPro" id="IPR000859">
    <property type="entry name" value="CUB_dom"/>
</dbReference>
<evidence type="ECO:0000313" key="6">
    <source>
        <dbReference type="Proteomes" id="UP001153636"/>
    </source>
</evidence>
<dbReference type="OrthoDB" id="6378913at2759"/>
<evidence type="ECO:0000256" key="3">
    <source>
        <dbReference type="SAM" id="SignalP"/>
    </source>
</evidence>
<accession>A0A9P0D640</accession>
<sequence>MFRIFYIILLIKFACAEIFDFTDVDDPLNTVFSQNEKIQLKVTECKANTKSGLKYGTCVPYGTCLLSKGAPNGFCGLLQTCCIYENTCGKTSNAKVSYFEESEVPTGTTHCDYIIQLRNKNICQVRLDFIKFNLAPATLTLPQYATYKVYKCVNDIFRVSPNHYNIPDLCGNNDKQHVYIHINQTDGVTKGIQLQMTLSNRNYNSQLFSPSWRIKITQLECPGKREGINFGENKDVIEDYPSLAPLGALQYFTEPTGYIKSFGFDGSVTNQLSYTYGQEYAIAFKREIGVCGIKFSPDYVYLPYQNPSGAYYTDSNCKHYLFVPELYFDNKNSYSNALVSKVCLSEPETFRSYAPGPFYLYFNSKLADFTTDEEKKQGFNIKYQLLSRCP</sequence>
<feature type="signal peptide" evidence="3">
    <location>
        <begin position="1"/>
        <end position="16"/>
    </location>
</feature>
<dbReference type="AlphaFoldDB" id="A0A9P0D640"/>
<evidence type="ECO:0000256" key="2">
    <source>
        <dbReference type="PROSITE-ProRule" id="PRU00059"/>
    </source>
</evidence>
<evidence type="ECO:0000313" key="5">
    <source>
        <dbReference type="EMBL" id="CAH1110912.1"/>
    </source>
</evidence>
<dbReference type="Proteomes" id="UP001153636">
    <property type="component" value="Chromosome 5"/>
</dbReference>
<dbReference type="PANTHER" id="PTHR33236">
    <property type="entry name" value="INTRAFLAGELLAR TRANSPORT PROTEIN 122 FAMILY PROTEIN-RELATED"/>
    <property type="match status" value="1"/>
</dbReference>
<evidence type="ECO:0000259" key="4">
    <source>
        <dbReference type="PROSITE" id="PS01180"/>
    </source>
</evidence>